<keyword evidence="1" id="KW-0472">Membrane</keyword>
<proteinExistence type="predicted"/>
<evidence type="ECO:0008006" key="4">
    <source>
        <dbReference type="Google" id="ProtNLM"/>
    </source>
</evidence>
<gene>
    <name evidence="2" type="ORF">SAMN02949497_3414</name>
</gene>
<dbReference type="RefSeq" id="WP_085214761.1">
    <property type="nucleotide sequence ID" value="NZ_FXAM01000001.1"/>
</dbReference>
<dbReference type="EMBL" id="FXAM01000001">
    <property type="protein sequence ID" value="SMF96034.1"/>
    <property type="molecule type" value="Genomic_DNA"/>
</dbReference>
<evidence type="ECO:0000256" key="1">
    <source>
        <dbReference type="SAM" id="Phobius"/>
    </source>
</evidence>
<dbReference type="AlphaFoldDB" id="A0A1Y6D6Q4"/>
<reference evidence="2 3" key="1">
    <citation type="submission" date="2016-12" db="EMBL/GenBank/DDBJ databases">
        <authorList>
            <person name="Song W.-J."/>
            <person name="Kurnit D.M."/>
        </authorList>
    </citation>
    <scope>NUCLEOTIDE SEQUENCE [LARGE SCALE GENOMIC DNA]</scope>
    <source>
        <strain evidence="2 3">175</strain>
    </source>
</reference>
<keyword evidence="3" id="KW-1185">Reference proteome</keyword>
<evidence type="ECO:0000313" key="2">
    <source>
        <dbReference type="EMBL" id="SMF96034.1"/>
    </source>
</evidence>
<evidence type="ECO:0000313" key="3">
    <source>
        <dbReference type="Proteomes" id="UP000192923"/>
    </source>
</evidence>
<dbReference type="STRING" id="1760988.SAMN02949497_3414"/>
<sequence>MATITFDTHKFIQTLQEAGFDPKQAEAVSKAFREATGEGEFATKRDVELVRQDVRELELRLDARFEKMDGKLTLVQWMLALVVAAEVVPLLASLFR</sequence>
<accession>A0A1Y6D6Q4</accession>
<dbReference type="Proteomes" id="UP000192923">
    <property type="component" value="Unassembled WGS sequence"/>
</dbReference>
<protein>
    <recommendedName>
        <fullName evidence="4">DUF1640 domain-containing protein</fullName>
    </recommendedName>
</protein>
<keyword evidence="1" id="KW-1133">Transmembrane helix</keyword>
<keyword evidence="1" id="KW-0812">Transmembrane</keyword>
<dbReference type="Gene3D" id="1.20.5.340">
    <property type="match status" value="1"/>
</dbReference>
<dbReference type="OrthoDB" id="5574264at2"/>
<organism evidence="2 3">
    <name type="scientific">Methylomagnum ishizawai</name>
    <dbReference type="NCBI Taxonomy" id="1760988"/>
    <lineage>
        <taxon>Bacteria</taxon>
        <taxon>Pseudomonadati</taxon>
        <taxon>Pseudomonadota</taxon>
        <taxon>Gammaproteobacteria</taxon>
        <taxon>Methylococcales</taxon>
        <taxon>Methylococcaceae</taxon>
        <taxon>Methylomagnum</taxon>
    </lineage>
</organism>
<feature type="transmembrane region" description="Helical" evidence="1">
    <location>
        <begin position="74"/>
        <end position="95"/>
    </location>
</feature>
<name>A0A1Y6D6Q4_9GAMM</name>